<evidence type="ECO:0000313" key="3">
    <source>
        <dbReference type="EMBL" id="NRT18268.1"/>
    </source>
</evidence>
<keyword evidence="4" id="KW-1185">Reference proteome</keyword>
<keyword evidence="1" id="KW-0472">Membrane</keyword>
<feature type="transmembrane region" description="Helical" evidence="1">
    <location>
        <begin position="42"/>
        <end position="64"/>
    </location>
</feature>
<dbReference type="InterPro" id="IPR027550">
    <property type="entry name" value="MSEP-CTERM"/>
</dbReference>
<keyword evidence="1" id="KW-0812">Transmembrane</keyword>
<dbReference type="PROSITE" id="PS51468">
    <property type="entry name" value="VIT"/>
    <property type="match status" value="1"/>
</dbReference>
<keyword evidence="1" id="KW-1133">Transmembrane helix</keyword>
<feature type="transmembrane region" description="Helical" evidence="1">
    <location>
        <begin position="286"/>
        <end position="307"/>
    </location>
</feature>
<name>A0ABX2FM82_9BACT</name>
<feature type="transmembrane region" description="Helical" evidence="1">
    <location>
        <begin position="226"/>
        <end position="248"/>
    </location>
</feature>
<dbReference type="Proteomes" id="UP000779507">
    <property type="component" value="Unassembled WGS sequence"/>
</dbReference>
<feature type="transmembrane region" description="Helical" evidence="1">
    <location>
        <begin position="148"/>
        <end position="171"/>
    </location>
</feature>
<dbReference type="EMBL" id="JABSNP010000004">
    <property type="protein sequence ID" value="NRT18268.1"/>
    <property type="molecule type" value="Genomic_DNA"/>
</dbReference>
<evidence type="ECO:0000313" key="4">
    <source>
        <dbReference type="Proteomes" id="UP000779507"/>
    </source>
</evidence>
<sequence>MRTLQNPRWLLVVSTGPLVLLALLCGGEYGVIQSLLPPASLLRWQQCGLGWAVLAGFTLGYAGWSWATGRRLGARYAGAALVAGGAFLWLCTACGDELLPRSVPRWMVPTDVLVYAWTFVMPTLAHALLLLVVHATPADRPHRALPSFGLAAAVPLAAWLLGLLLSSLRFFDRWDGMLPGQDLLSGALLVAALALGPCAFLFFLVRGAYIIGLNRPDAALGIAWKVVVSLVLPVLGLAVNAGAFWGGLGHEAGIFGNFCSPWFYGLAVLNGALLCCPNPQRPGWRLALLAGRSALLGYTFYFFLVFLPFLPLSVLAVIAVGTGFLMLAPLVLLVLHVQVLSDDLEALRPRFARWVGRAALAGGAALLPLLVTASYWHDRQVLHAALAYVYRPDYARAYALNAPALARTLAVVRQHKAGTRDLFMGSQQPYLSAYYNWLVLDNLTLSDSKMAHLEAVFAQRTAAAEEGPGGSVFPRPGPAPAPAVLRRLTARSRYDARQQAWVSWVDLEVANADGGPVPGEYRTAFALPAGCWVGGYYLDINGRRESGLLAEQKAADWVYAQILHQQDRRDPGLLAYAGPGRLRLSVYPVVGAAVRRTGFQLLHKEPLALAIDGQTVALGTVAGAPAPAGPVATAGGAVVYLSAAAKQRLPLVQRQPYYHFLIDASAGKGGLKAAYEQRVADFLRSGTEGLRNGAPGLGPPRFTLVNTYAHPVPAGADWQQQLDAFPNAGGCYLTGAVQRVLADAQLHPGPGYPVLVVVTDAVAATVLAPDFDELAAAYPESDEFLVLSPGRRAETRSLHRALVPQPLGAAAAGARGVRAWPTAARPRAYLPDDGRPAVVLAQPQAALSLGPGPGPATRWLAGLWLSGYGQWQALHPAAADAQRLAFIQASFQNQLLTPLTSFLALENEAQKAALRRKQAQTLAANASLDAQETPLDAPTAVPLDDYAGWLLLLGLWAGYWKLRQKSLQRA</sequence>
<feature type="transmembrane region" description="Helical" evidence="1">
    <location>
        <begin position="254"/>
        <end position="274"/>
    </location>
</feature>
<evidence type="ECO:0000259" key="2">
    <source>
        <dbReference type="PROSITE" id="PS51468"/>
    </source>
</evidence>
<dbReference type="NCBIfam" id="TIGR04286">
    <property type="entry name" value="MSEP-CTERM"/>
    <property type="match status" value="1"/>
</dbReference>
<evidence type="ECO:0000256" key="1">
    <source>
        <dbReference type="SAM" id="Phobius"/>
    </source>
</evidence>
<feature type="transmembrane region" description="Helical" evidence="1">
    <location>
        <begin position="115"/>
        <end position="136"/>
    </location>
</feature>
<feature type="transmembrane region" description="Helical" evidence="1">
    <location>
        <begin position="183"/>
        <end position="205"/>
    </location>
</feature>
<reference evidence="3 4" key="1">
    <citation type="submission" date="2020-05" db="EMBL/GenBank/DDBJ databases">
        <title>Genomic Encyclopedia of Type Strains, Phase IV (KMG-V): Genome sequencing to study the core and pangenomes of soil and plant-associated prokaryotes.</title>
        <authorList>
            <person name="Whitman W."/>
        </authorList>
    </citation>
    <scope>NUCLEOTIDE SEQUENCE [LARGE SCALE GENOMIC DNA]</scope>
    <source>
        <strain evidence="3 4">9A</strain>
    </source>
</reference>
<comment type="caution">
    <text evidence="3">The sequence shown here is derived from an EMBL/GenBank/DDBJ whole genome shotgun (WGS) entry which is preliminary data.</text>
</comment>
<proteinExistence type="predicted"/>
<protein>
    <recommendedName>
        <fullName evidence="2">VIT domain-containing protein</fullName>
    </recommendedName>
</protein>
<accession>A0ABX2FM82</accession>
<feature type="transmembrane region" description="Helical" evidence="1">
    <location>
        <begin position="76"/>
        <end position="95"/>
    </location>
</feature>
<feature type="domain" description="VIT" evidence="2">
    <location>
        <begin position="473"/>
        <end position="603"/>
    </location>
</feature>
<dbReference type="InterPro" id="IPR013694">
    <property type="entry name" value="VIT"/>
</dbReference>
<dbReference type="RefSeq" id="WP_173809025.1">
    <property type="nucleotide sequence ID" value="NZ_JABSNP010000004.1"/>
</dbReference>
<feature type="transmembrane region" description="Helical" evidence="1">
    <location>
        <begin position="358"/>
        <end position="376"/>
    </location>
</feature>
<feature type="transmembrane region" description="Helical" evidence="1">
    <location>
        <begin position="313"/>
        <end position="337"/>
    </location>
</feature>
<gene>
    <name evidence="3" type="ORF">HNP98_001085</name>
</gene>
<organism evidence="3 4">
    <name type="scientific">Hymenobacter caeli</name>
    <dbReference type="NCBI Taxonomy" id="2735894"/>
    <lineage>
        <taxon>Bacteria</taxon>
        <taxon>Pseudomonadati</taxon>
        <taxon>Bacteroidota</taxon>
        <taxon>Cytophagia</taxon>
        <taxon>Cytophagales</taxon>
        <taxon>Hymenobacteraceae</taxon>
        <taxon>Hymenobacter</taxon>
    </lineage>
</organism>